<accession>A0AA87RDH8</accession>
<dbReference type="SUPFAM" id="SSF69618">
    <property type="entry name" value="HemD-like"/>
    <property type="match status" value="1"/>
</dbReference>
<dbReference type="InterPro" id="IPR036108">
    <property type="entry name" value="4pyrrol_syn_uPrphyn_synt_sf"/>
</dbReference>
<comment type="caution">
    <text evidence="1">The sequence shown here is derived from an EMBL/GenBank/DDBJ whole genome shotgun (WGS) entry which is preliminary data.</text>
</comment>
<keyword evidence="2" id="KW-1185">Reference proteome</keyword>
<dbReference type="AlphaFoldDB" id="A0AA87RDH8"/>
<dbReference type="RefSeq" id="WP_146795211.1">
    <property type="nucleotide sequence ID" value="NZ_BJUU01000013.1"/>
</dbReference>
<gene>
    <name evidence="1" type="ORF">ABA31_20430</name>
</gene>
<proteinExistence type="predicted"/>
<dbReference type="EMBL" id="BJUU01000013">
    <property type="protein sequence ID" value="GEK80692.1"/>
    <property type="molecule type" value="Genomic_DNA"/>
</dbReference>
<reference evidence="1 2" key="1">
    <citation type="submission" date="2019-07" db="EMBL/GenBank/DDBJ databases">
        <title>Whole genome shotgun sequence of Agrococcus baldri NBRC 103055.</title>
        <authorList>
            <person name="Hosoyama A."/>
            <person name="Uohara A."/>
            <person name="Ohji S."/>
            <person name="Ichikawa N."/>
        </authorList>
    </citation>
    <scope>NUCLEOTIDE SEQUENCE [LARGE SCALE GENOMIC DNA]</scope>
    <source>
        <strain evidence="1 2">NBRC 103055</strain>
    </source>
</reference>
<evidence type="ECO:0000313" key="1">
    <source>
        <dbReference type="EMBL" id="GEK80692.1"/>
    </source>
</evidence>
<sequence>MGLIVLESSWQWARLWWYADDGWLAVMDRVRERLDDATVDQRFGSEAFRRRDALVARGLPAGEFEPLGVPLVGRAVTEKLREHGWQVDDALHYRWVAERSHDSARVELLDGRLQVAVEISDVTVEGETMDLGALERAVLAVTIDGKPPAAAFGGVVQEAAEGDG</sequence>
<protein>
    <submittedName>
        <fullName evidence="1">Uncharacterized protein</fullName>
    </submittedName>
</protein>
<dbReference type="Proteomes" id="UP000321749">
    <property type="component" value="Unassembled WGS sequence"/>
</dbReference>
<evidence type="ECO:0000313" key="2">
    <source>
        <dbReference type="Proteomes" id="UP000321749"/>
    </source>
</evidence>
<dbReference type="GO" id="GO:0033014">
    <property type="term" value="P:tetrapyrrole biosynthetic process"/>
    <property type="evidence" value="ECO:0007669"/>
    <property type="project" value="InterPro"/>
</dbReference>
<dbReference type="GO" id="GO:0004852">
    <property type="term" value="F:uroporphyrinogen-III synthase activity"/>
    <property type="evidence" value="ECO:0007669"/>
    <property type="project" value="InterPro"/>
</dbReference>
<name>A0AA87RDH8_9MICO</name>
<organism evidence="1 2">
    <name type="scientific">Agrococcus baldri</name>
    <dbReference type="NCBI Taxonomy" id="153730"/>
    <lineage>
        <taxon>Bacteria</taxon>
        <taxon>Bacillati</taxon>
        <taxon>Actinomycetota</taxon>
        <taxon>Actinomycetes</taxon>
        <taxon>Micrococcales</taxon>
        <taxon>Microbacteriaceae</taxon>
        <taxon>Agrococcus</taxon>
    </lineage>
</organism>